<comment type="caution">
    <text evidence="1">The sequence shown here is derived from an EMBL/GenBank/DDBJ whole genome shotgun (WGS) entry which is preliminary data.</text>
</comment>
<dbReference type="EMBL" id="JAAOXG010000089">
    <property type="protein sequence ID" value="NNJ33178.1"/>
    <property type="molecule type" value="Genomic_DNA"/>
</dbReference>
<sequence>MDLSKESAYEKKWGEKQTAVLIERCYQGEASVKELVLCLLKKRLEAGGRD</sequence>
<evidence type="ECO:0000313" key="1">
    <source>
        <dbReference type="EMBL" id="NNJ33178.1"/>
    </source>
</evidence>
<organism evidence="1 2">
    <name type="scientific">Lacrimispora defluvii</name>
    <dbReference type="NCBI Taxonomy" id="2719233"/>
    <lineage>
        <taxon>Bacteria</taxon>
        <taxon>Bacillati</taxon>
        <taxon>Bacillota</taxon>
        <taxon>Clostridia</taxon>
        <taxon>Lachnospirales</taxon>
        <taxon>Lachnospiraceae</taxon>
        <taxon>Lacrimispora</taxon>
    </lineage>
</organism>
<dbReference type="RefSeq" id="WP_170824202.1">
    <property type="nucleotide sequence ID" value="NZ_JAAOXG010000089.1"/>
</dbReference>
<keyword evidence="2" id="KW-1185">Reference proteome</keyword>
<accession>A0ABX1VXL3</accession>
<evidence type="ECO:0000313" key="2">
    <source>
        <dbReference type="Proteomes" id="UP000539052"/>
    </source>
</evidence>
<dbReference type="Proteomes" id="UP000539052">
    <property type="component" value="Unassembled WGS sequence"/>
</dbReference>
<proteinExistence type="predicted"/>
<reference evidence="1 2" key="1">
    <citation type="submission" date="2020-03" db="EMBL/GenBank/DDBJ databases">
        <title>Genome Sequence of industrial isolate, B5A.</title>
        <authorList>
            <person name="Sharma S."/>
            <person name="Patil P.B."/>
            <person name="Korpole S."/>
        </authorList>
    </citation>
    <scope>NUCLEOTIDE SEQUENCE [LARGE SCALE GENOMIC DNA]</scope>
    <source>
        <strain evidence="1 2">PI-S10-B5A</strain>
    </source>
</reference>
<name>A0ABX1VXL3_9FIRM</name>
<protein>
    <submittedName>
        <fullName evidence="1">Uncharacterized protein</fullName>
    </submittedName>
</protein>
<gene>
    <name evidence="1" type="ORF">G9470_25830</name>
</gene>